<protein>
    <submittedName>
        <fullName evidence="1">Uncharacterized protein</fullName>
    </submittedName>
</protein>
<sequence>MYSDPALIRKHFVKLSLSDREADLINAFCTYSGEQKATFLRDLILRKAEEVLHVGESASGASAMRGANQSLSAA</sequence>
<comment type="caution">
    <text evidence="1">The sequence shown here is derived from an EMBL/GenBank/DDBJ whole genome shotgun (WGS) entry which is preliminary data.</text>
</comment>
<dbReference type="Proteomes" id="UP000281118">
    <property type="component" value="Unassembled WGS sequence"/>
</dbReference>
<gene>
    <name evidence="1" type="ORF">EJP67_18480</name>
</gene>
<evidence type="ECO:0000313" key="1">
    <source>
        <dbReference type="EMBL" id="RUR69048.1"/>
    </source>
</evidence>
<dbReference type="RefSeq" id="WP_126023163.1">
    <property type="nucleotide sequence ID" value="NZ_RXFT01000007.1"/>
</dbReference>
<accession>A0A3S1A4A4</accession>
<dbReference type="OrthoDB" id="8704583at2"/>
<dbReference type="AlphaFoldDB" id="A0A3S1A4A4"/>
<dbReference type="EMBL" id="RXFT01000007">
    <property type="protein sequence ID" value="RUR69048.1"/>
    <property type="molecule type" value="Genomic_DNA"/>
</dbReference>
<reference evidence="1 2" key="1">
    <citation type="submission" date="2018-12" db="EMBL/GenBank/DDBJ databases">
        <title>The genome sequences of Variovorax guangxiensis DSM 27352.</title>
        <authorList>
            <person name="Gao J."/>
            <person name="Sun J."/>
        </authorList>
    </citation>
    <scope>NUCLEOTIDE SEQUENCE [LARGE SCALE GENOMIC DNA]</scope>
    <source>
        <strain evidence="1 2">DSM 27352</strain>
    </source>
</reference>
<proteinExistence type="predicted"/>
<organism evidence="1 2">
    <name type="scientific">Variovorax guangxiensis</name>
    <dbReference type="NCBI Taxonomy" id="1775474"/>
    <lineage>
        <taxon>Bacteria</taxon>
        <taxon>Pseudomonadati</taxon>
        <taxon>Pseudomonadota</taxon>
        <taxon>Betaproteobacteria</taxon>
        <taxon>Burkholderiales</taxon>
        <taxon>Comamonadaceae</taxon>
        <taxon>Variovorax</taxon>
    </lineage>
</organism>
<name>A0A3S1A4A4_9BURK</name>
<evidence type="ECO:0000313" key="2">
    <source>
        <dbReference type="Proteomes" id="UP000281118"/>
    </source>
</evidence>